<dbReference type="InterPro" id="IPR006860">
    <property type="entry name" value="FecR"/>
</dbReference>
<keyword evidence="1" id="KW-0472">Membrane</keyword>
<keyword evidence="1" id="KW-1133">Transmembrane helix</keyword>
<dbReference type="PANTHER" id="PTHR30273:SF2">
    <property type="entry name" value="PROTEIN FECR"/>
    <property type="match status" value="1"/>
</dbReference>
<dbReference type="Pfam" id="PF04773">
    <property type="entry name" value="FecR"/>
    <property type="match status" value="1"/>
</dbReference>
<evidence type="ECO:0000256" key="1">
    <source>
        <dbReference type="SAM" id="Phobius"/>
    </source>
</evidence>
<dbReference type="Gene3D" id="2.60.120.1440">
    <property type="match status" value="1"/>
</dbReference>
<feature type="domain" description="FecR protein" evidence="2">
    <location>
        <begin position="110"/>
        <end position="195"/>
    </location>
</feature>
<accession>A0A2S0HTS8</accession>
<feature type="transmembrane region" description="Helical" evidence="1">
    <location>
        <begin position="75"/>
        <end position="98"/>
    </location>
</feature>
<organism evidence="4 5">
    <name type="scientific">Pukyongia salina</name>
    <dbReference type="NCBI Taxonomy" id="2094025"/>
    <lineage>
        <taxon>Bacteria</taxon>
        <taxon>Pseudomonadati</taxon>
        <taxon>Bacteroidota</taxon>
        <taxon>Flavobacteriia</taxon>
        <taxon>Flavobacteriales</taxon>
        <taxon>Flavobacteriaceae</taxon>
        <taxon>Pukyongia</taxon>
    </lineage>
</organism>
<keyword evidence="1" id="KW-0812">Transmembrane</keyword>
<dbReference type="InterPro" id="IPR012373">
    <property type="entry name" value="Ferrdict_sens_TM"/>
</dbReference>
<reference evidence="4 5" key="1">
    <citation type="submission" date="2018-02" db="EMBL/GenBank/DDBJ databases">
        <title>Genomic analysis of the strain RR4-38 isolated from a seawater recirculating aquaculture system.</title>
        <authorList>
            <person name="Kim Y.-S."/>
            <person name="Jang Y.H."/>
            <person name="Kim K.-H."/>
        </authorList>
    </citation>
    <scope>NUCLEOTIDE SEQUENCE [LARGE SCALE GENOMIC DNA]</scope>
    <source>
        <strain evidence="4 5">RR4-38</strain>
    </source>
</reference>
<dbReference type="Gene3D" id="3.55.50.30">
    <property type="match status" value="1"/>
</dbReference>
<protein>
    <submittedName>
        <fullName evidence="4">Anti-sigma factor</fullName>
    </submittedName>
</protein>
<dbReference type="InterPro" id="IPR032508">
    <property type="entry name" value="FecR_C"/>
</dbReference>
<feature type="domain" description="Protein FecR C-terminal" evidence="3">
    <location>
        <begin position="236"/>
        <end position="297"/>
    </location>
</feature>
<evidence type="ECO:0000259" key="2">
    <source>
        <dbReference type="Pfam" id="PF04773"/>
    </source>
</evidence>
<dbReference type="PANTHER" id="PTHR30273">
    <property type="entry name" value="PERIPLASMIC SIGNAL SENSOR AND SIGMA FACTOR ACTIVATOR FECR-RELATED"/>
    <property type="match status" value="1"/>
</dbReference>
<evidence type="ECO:0000313" key="5">
    <source>
        <dbReference type="Proteomes" id="UP000238442"/>
    </source>
</evidence>
<gene>
    <name evidence="4" type="ORF">C5O00_02175</name>
</gene>
<dbReference type="GO" id="GO:0016989">
    <property type="term" value="F:sigma factor antagonist activity"/>
    <property type="evidence" value="ECO:0007669"/>
    <property type="project" value="TreeGrafter"/>
</dbReference>
<dbReference type="Proteomes" id="UP000238442">
    <property type="component" value="Chromosome"/>
</dbReference>
<evidence type="ECO:0000313" key="4">
    <source>
        <dbReference type="EMBL" id="AVI50036.1"/>
    </source>
</evidence>
<keyword evidence="5" id="KW-1185">Reference proteome</keyword>
<dbReference type="KEGG" id="aue:C5O00_02175"/>
<dbReference type="AlphaFoldDB" id="A0A2S0HTS8"/>
<proteinExistence type="predicted"/>
<dbReference type="Pfam" id="PF16344">
    <property type="entry name" value="FecR_C"/>
    <property type="match status" value="1"/>
</dbReference>
<dbReference type="EMBL" id="CP027062">
    <property type="protein sequence ID" value="AVI50036.1"/>
    <property type="molecule type" value="Genomic_DNA"/>
</dbReference>
<sequence>MPTNMKKKDLLNKWLNGELTPEEFEVFRTIPEFSSYLKIDAFVKDIDLPKVDVEAGLAELQQTRIRSLDKEKPKLFTLSNVMRVAAILILLLASYYFIANYSVATNTDLAQTEVVHLPDNSLVTVNENSELRYKKFNWGNDREVTLDGEAYFEVEKGSTFTVNTKLGSVRVLGTRFNVSIHGNDLVVSCYEGEVRVMMNDLTIDLPAGRIVSFNLKVPEIADVYLKEPKWLYNESTFNDVPIMKVLSVLESEYNLDLSTKNIDVNLRFTGGFPNDDLEAALQAVTIPLKLNYSIENKDDVTIFGKTNSD</sequence>
<evidence type="ECO:0000259" key="3">
    <source>
        <dbReference type="Pfam" id="PF16344"/>
    </source>
</evidence>
<name>A0A2S0HTS8_9FLAO</name>